<gene>
    <name evidence="1" type="ORF">MiSe_29570</name>
</gene>
<comment type="caution">
    <text evidence="1">The sequence shown here is derived from an EMBL/GenBank/DDBJ whole genome shotgun (WGS) entry which is preliminary data.</text>
</comment>
<sequence length="92" mass="10792">MLSNLVDLASISHSDIEICRQGILSLPKTWLLENLEKIAEPLLKNGTDEEYRRLLELYIQIDRELTERLAKRAQHEDSDIREVGEDFHNYLN</sequence>
<reference evidence="1" key="1">
    <citation type="submission" date="2019-10" db="EMBL/GenBank/DDBJ databases">
        <title>Draft genome sequece of Microseira wollei NIES-4236.</title>
        <authorList>
            <person name="Yamaguchi H."/>
            <person name="Suzuki S."/>
            <person name="Kawachi M."/>
        </authorList>
    </citation>
    <scope>NUCLEOTIDE SEQUENCE</scope>
    <source>
        <strain evidence="1">NIES-4236</strain>
    </source>
</reference>
<evidence type="ECO:0000313" key="1">
    <source>
        <dbReference type="EMBL" id="GET38203.1"/>
    </source>
</evidence>
<protein>
    <submittedName>
        <fullName evidence="1">Uncharacterized protein</fullName>
    </submittedName>
</protein>
<dbReference type="Proteomes" id="UP001050975">
    <property type="component" value="Unassembled WGS sequence"/>
</dbReference>
<accession>A0AAV3X9Z3</accession>
<organism evidence="1 2">
    <name type="scientific">Microseira wollei NIES-4236</name>
    <dbReference type="NCBI Taxonomy" id="2530354"/>
    <lineage>
        <taxon>Bacteria</taxon>
        <taxon>Bacillati</taxon>
        <taxon>Cyanobacteriota</taxon>
        <taxon>Cyanophyceae</taxon>
        <taxon>Oscillatoriophycideae</taxon>
        <taxon>Aerosakkonematales</taxon>
        <taxon>Aerosakkonemataceae</taxon>
        <taxon>Microseira</taxon>
    </lineage>
</organism>
<dbReference type="AlphaFoldDB" id="A0AAV3X9Z3"/>
<dbReference type="RefSeq" id="WP_226581004.1">
    <property type="nucleotide sequence ID" value="NZ_BLAY01000041.1"/>
</dbReference>
<keyword evidence="2" id="KW-1185">Reference proteome</keyword>
<proteinExistence type="predicted"/>
<dbReference type="EMBL" id="BLAY01000041">
    <property type="protein sequence ID" value="GET38203.1"/>
    <property type="molecule type" value="Genomic_DNA"/>
</dbReference>
<name>A0AAV3X9Z3_9CYAN</name>
<evidence type="ECO:0000313" key="2">
    <source>
        <dbReference type="Proteomes" id="UP001050975"/>
    </source>
</evidence>